<comment type="caution">
    <text evidence="2">The sequence shown here is derived from an EMBL/GenBank/DDBJ whole genome shotgun (WGS) entry which is preliminary data.</text>
</comment>
<dbReference type="GeneID" id="87925953"/>
<reference evidence="2 3" key="1">
    <citation type="journal article" date="2023" name="bioRxiv">
        <title>High-quality genome assemblies of four members of thePodospora anserinaspecies complex.</title>
        <authorList>
            <person name="Ament-Velasquez S.L."/>
            <person name="Vogan A.A."/>
            <person name="Wallerman O."/>
            <person name="Hartmann F."/>
            <person name="Gautier V."/>
            <person name="Silar P."/>
            <person name="Giraud T."/>
            <person name="Johannesson H."/>
        </authorList>
    </citation>
    <scope>NUCLEOTIDE SEQUENCE [LARGE SCALE GENOMIC DNA]</scope>
    <source>
        <strain evidence="2 3">CBS 411.78</strain>
    </source>
</reference>
<protein>
    <submittedName>
        <fullName evidence="2">Uncharacterized protein</fullName>
    </submittedName>
</protein>
<name>A0ABR0HC62_9PEZI</name>
<feature type="region of interest" description="Disordered" evidence="1">
    <location>
        <begin position="341"/>
        <end position="367"/>
    </location>
</feature>
<feature type="compositionally biased region" description="Basic and acidic residues" evidence="1">
    <location>
        <begin position="341"/>
        <end position="352"/>
    </location>
</feature>
<dbReference type="Proteomes" id="UP001326199">
    <property type="component" value="Unassembled WGS sequence"/>
</dbReference>
<dbReference type="EMBL" id="JAFFHB010000005">
    <property type="protein sequence ID" value="KAK4665437.1"/>
    <property type="molecule type" value="Genomic_DNA"/>
</dbReference>
<dbReference type="RefSeq" id="XP_062765403.1">
    <property type="nucleotide sequence ID" value="XM_062905870.1"/>
</dbReference>
<evidence type="ECO:0000313" key="3">
    <source>
        <dbReference type="Proteomes" id="UP001326199"/>
    </source>
</evidence>
<sequence length="367" mass="41761">MDEATLQSLSAKMKRRARFDHAARRPFPRKLKSTTHYSLFIRAMNNILSTELAQFTYAQIIDGLPIEDVAWDRRIPAVYGNHPIEHHPDLCPGALDCARKQKDEIDFSILSFDPGLINAYIQSTPGTKAFNTRLIELVAVALNEIGVILFQMDIRLHQGQGDLSIEAITNWKEDPDEETLPTMFHHPYYLHSDIYPLGVANMAGYWAEDRILGGVVTFDRKAEQEDCTHPPNVYIVPSRAGTTLRYWQLLDGQQEELIGVFIGDGETKGDGPLPLKCTDENKVRIDERFAVVPRGVYRDVWERLPPSIEHMRHMDRRPRNEGDYPEDGMVELMRAIEEAYGEIDRDDVRDDVGTGSVEGGQDRKGEE</sequence>
<keyword evidence="3" id="KW-1185">Reference proteome</keyword>
<evidence type="ECO:0000313" key="2">
    <source>
        <dbReference type="EMBL" id="KAK4665437.1"/>
    </source>
</evidence>
<gene>
    <name evidence="2" type="ORF">QC763_0062420</name>
</gene>
<proteinExistence type="predicted"/>
<organism evidence="2 3">
    <name type="scientific">Podospora pseudopauciseta</name>
    <dbReference type="NCBI Taxonomy" id="2093780"/>
    <lineage>
        <taxon>Eukaryota</taxon>
        <taxon>Fungi</taxon>
        <taxon>Dikarya</taxon>
        <taxon>Ascomycota</taxon>
        <taxon>Pezizomycotina</taxon>
        <taxon>Sordariomycetes</taxon>
        <taxon>Sordariomycetidae</taxon>
        <taxon>Sordariales</taxon>
        <taxon>Podosporaceae</taxon>
        <taxon>Podospora</taxon>
    </lineage>
</organism>
<evidence type="ECO:0000256" key="1">
    <source>
        <dbReference type="SAM" id="MobiDB-lite"/>
    </source>
</evidence>
<accession>A0ABR0HC62</accession>